<reference evidence="2" key="1">
    <citation type="journal article" date="2014" name="Int. J. Syst. Evol. Microbiol.">
        <title>Complete genome sequence of Corynebacterium casei LMG S-19264T (=DSM 44701T), isolated from a smear-ripened cheese.</title>
        <authorList>
            <consortium name="US DOE Joint Genome Institute (JGI-PGF)"/>
            <person name="Walter F."/>
            <person name="Albersmeier A."/>
            <person name="Kalinowski J."/>
            <person name="Ruckert C."/>
        </authorList>
    </citation>
    <scope>NUCLEOTIDE SEQUENCE</scope>
    <source>
        <strain evidence="2">KCTC 22169</strain>
    </source>
</reference>
<dbReference type="Pfam" id="PF09526">
    <property type="entry name" value="DUF2387"/>
    <property type="match status" value="1"/>
</dbReference>
<reference evidence="2" key="2">
    <citation type="submission" date="2020-09" db="EMBL/GenBank/DDBJ databases">
        <authorList>
            <person name="Sun Q."/>
            <person name="Kim S."/>
        </authorList>
    </citation>
    <scope>NUCLEOTIDE SEQUENCE</scope>
    <source>
        <strain evidence="2">KCTC 22169</strain>
    </source>
</reference>
<keyword evidence="3" id="KW-1185">Reference proteome</keyword>
<evidence type="ECO:0000256" key="1">
    <source>
        <dbReference type="SAM" id="MobiDB-lite"/>
    </source>
</evidence>
<evidence type="ECO:0000313" key="3">
    <source>
        <dbReference type="Proteomes" id="UP000626148"/>
    </source>
</evidence>
<dbReference type="NCBIfam" id="TIGR02443">
    <property type="entry name" value="YheV family putative zinc ribbon protein"/>
    <property type="match status" value="1"/>
</dbReference>
<gene>
    <name evidence="2" type="ORF">GCM10007392_13940</name>
</gene>
<feature type="region of interest" description="Disordered" evidence="1">
    <location>
        <begin position="53"/>
        <end position="83"/>
    </location>
</feature>
<comment type="caution">
    <text evidence="2">The sequence shown here is derived from an EMBL/GenBank/DDBJ whole genome shotgun (WGS) entry which is preliminary data.</text>
</comment>
<dbReference type="Proteomes" id="UP000626148">
    <property type="component" value="Unassembled WGS sequence"/>
</dbReference>
<sequence length="83" mass="9092">MSIRFIAGAVCPRCGEMDTLKAGTEDDGNTLVRECVDCGYIDRISQGINTPKEVDTRVTPKQPEPDDTDAIPVKIIDPNAREE</sequence>
<dbReference type="AlphaFoldDB" id="A0A918N8S9"/>
<dbReference type="RefSeq" id="WP_189607801.1">
    <property type="nucleotide sequence ID" value="NZ_BMXR01000003.1"/>
</dbReference>
<proteinExistence type="predicted"/>
<dbReference type="InterPro" id="IPR012658">
    <property type="entry name" value="YheV"/>
</dbReference>
<evidence type="ECO:0000313" key="2">
    <source>
        <dbReference type="EMBL" id="GGX48245.1"/>
    </source>
</evidence>
<dbReference type="EMBL" id="BMXR01000003">
    <property type="protein sequence ID" value="GGX48245.1"/>
    <property type="molecule type" value="Genomic_DNA"/>
</dbReference>
<organism evidence="2 3">
    <name type="scientific">Saccharospirillum salsuginis</name>
    <dbReference type="NCBI Taxonomy" id="418750"/>
    <lineage>
        <taxon>Bacteria</taxon>
        <taxon>Pseudomonadati</taxon>
        <taxon>Pseudomonadota</taxon>
        <taxon>Gammaproteobacteria</taxon>
        <taxon>Oceanospirillales</taxon>
        <taxon>Saccharospirillaceae</taxon>
        <taxon>Saccharospirillum</taxon>
    </lineage>
</organism>
<name>A0A918N8S9_9GAMM</name>
<accession>A0A918N8S9</accession>
<protein>
    <submittedName>
        <fullName evidence="2">Uncharacterized protein</fullName>
    </submittedName>
</protein>